<dbReference type="RefSeq" id="WP_109353487.1">
    <property type="nucleotide sequence ID" value="NZ_QFRI01000003.1"/>
</dbReference>
<dbReference type="InterPro" id="IPR027417">
    <property type="entry name" value="P-loop_NTPase"/>
</dbReference>
<dbReference type="OrthoDB" id="5638848at2"/>
<dbReference type="SUPFAM" id="SSF52540">
    <property type="entry name" value="P-loop containing nucleoside triphosphate hydrolases"/>
    <property type="match status" value="1"/>
</dbReference>
<dbReference type="InterPro" id="IPR038727">
    <property type="entry name" value="NadR/Ttd14_AAA_dom"/>
</dbReference>
<evidence type="ECO:0000259" key="1">
    <source>
        <dbReference type="Pfam" id="PF13521"/>
    </source>
</evidence>
<reference evidence="2" key="1">
    <citation type="submission" date="2018-05" db="EMBL/GenBank/DDBJ databases">
        <title>Algibacter marinivivus sp. nov., isolated from sample around a algae.</title>
        <authorList>
            <person name="Zhong X."/>
        </authorList>
    </citation>
    <scope>NUCLEOTIDE SEQUENCE [LARGE SCALE GENOMIC DNA]</scope>
    <source>
        <strain evidence="2">ZY111</strain>
    </source>
</reference>
<proteinExistence type="predicted"/>
<dbReference type="Proteomes" id="UP000245375">
    <property type="component" value="Unassembled WGS sequence"/>
</dbReference>
<keyword evidence="3" id="KW-1185">Reference proteome</keyword>
<name>A0A2U2X2Z0_9FLAO</name>
<dbReference type="EMBL" id="QFRI01000003">
    <property type="protein sequence ID" value="PWH82148.1"/>
    <property type="molecule type" value="Genomic_DNA"/>
</dbReference>
<gene>
    <name evidence="2" type="ORF">DIS18_12865</name>
</gene>
<sequence>MSTKKIVITGGPGTGKSTLINNLIKKGHTCLEEISRQVTLDAQKQGIDQLFLTNPLLFSEMLLKGRQKQYIEADIYKNQTVFFDRGIPDVLAYMDYIGDKYPDAFVETCKNAPYNLVFILKPWEAIYRSDNERYESFDQALKIHEHLVNTYQKFNYTLIDVPFDTVENRTNFILKTVNL</sequence>
<reference evidence="2" key="2">
    <citation type="submission" date="2018-05" db="EMBL/GenBank/DDBJ databases">
        <authorList>
            <person name="Lanie J.A."/>
            <person name="Ng W.-L."/>
            <person name="Kazmierczak K.M."/>
            <person name="Andrzejewski T.M."/>
            <person name="Davidsen T.M."/>
            <person name="Wayne K.J."/>
            <person name="Tettelin H."/>
            <person name="Glass J.I."/>
            <person name="Rusch D."/>
            <person name="Podicherti R."/>
            <person name="Tsui H.-C.T."/>
            <person name="Winkler M.E."/>
        </authorList>
    </citation>
    <scope>NUCLEOTIDE SEQUENCE [LARGE SCALE GENOMIC DNA]</scope>
    <source>
        <strain evidence="2">ZY111</strain>
    </source>
</reference>
<organism evidence="2 3">
    <name type="scientific">Algibacter marinivivus</name>
    <dbReference type="NCBI Taxonomy" id="2100723"/>
    <lineage>
        <taxon>Bacteria</taxon>
        <taxon>Pseudomonadati</taxon>
        <taxon>Bacteroidota</taxon>
        <taxon>Flavobacteriia</taxon>
        <taxon>Flavobacteriales</taxon>
        <taxon>Flavobacteriaceae</taxon>
        <taxon>Algibacter</taxon>
    </lineage>
</organism>
<feature type="domain" description="NadR/Ttd14 AAA" evidence="1">
    <location>
        <begin position="5"/>
        <end position="169"/>
    </location>
</feature>
<dbReference type="Gene3D" id="3.40.50.300">
    <property type="entry name" value="P-loop containing nucleotide triphosphate hydrolases"/>
    <property type="match status" value="1"/>
</dbReference>
<dbReference type="Pfam" id="PF13521">
    <property type="entry name" value="AAA_28"/>
    <property type="match status" value="1"/>
</dbReference>
<evidence type="ECO:0000313" key="2">
    <source>
        <dbReference type="EMBL" id="PWH82148.1"/>
    </source>
</evidence>
<evidence type="ECO:0000313" key="3">
    <source>
        <dbReference type="Proteomes" id="UP000245375"/>
    </source>
</evidence>
<dbReference type="AlphaFoldDB" id="A0A2U2X2Z0"/>
<comment type="caution">
    <text evidence="2">The sequence shown here is derived from an EMBL/GenBank/DDBJ whole genome shotgun (WGS) entry which is preliminary data.</text>
</comment>
<accession>A0A2U2X2Z0</accession>
<protein>
    <submittedName>
        <fullName evidence="2">ATPase</fullName>
    </submittedName>
</protein>